<evidence type="ECO:0000256" key="1">
    <source>
        <dbReference type="SAM" id="MobiDB-lite"/>
    </source>
</evidence>
<keyword evidence="2" id="KW-1133">Transmembrane helix</keyword>
<reference evidence="5" key="1">
    <citation type="journal article" date="2019" name="Int. J. Syst. Evol. Microbiol.">
        <title>The Global Catalogue of Microorganisms (GCM) 10K type strain sequencing project: providing services to taxonomists for standard genome sequencing and annotation.</title>
        <authorList>
            <consortium name="The Broad Institute Genomics Platform"/>
            <consortium name="The Broad Institute Genome Sequencing Center for Infectious Disease"/>
            <person name="Wu L."/>
            <person name="Ma J."/>
        </authorList>
    </citation>
    <scope>NUCLEOTIDE SEQUENCE [LARGE SCALE GENOMIC DNA]</scope>
    <source>
        <strain evidence="5">JCM 4816</strain>
    </source>
</reference>
<dbReference type="Proteomes" id="UP001596174">
    <property type="component" value="Unassembled WGS sequence"/>
</dbReference>
<dbReference type="InterPro" id="IPR007110">
    <property type="entry name" value="Ig-like_dom"/>
</dbReference>
<feature type="domain" description="Ig-like" evidence="3">
    <location>
        <begin position="150"/>
        <end position="252"/>
    </location>
</feature>
<feature type="region of interest" description="Disordered" evidence="1">
    <location>
        <begin position="1"/>
        <end position="37"/>
    </location>
</feature>
<evidence type="ECO:0000259" key="3">
    <source>
        <dbReference type="PROSITE" id="PS50835"/>
    </source>
</evidence>
<proteinExistence type="predicted"/>
<keyword evidence="2" id="KW-0812">Transmembrane</keyword>
<keyword evidence="5" id="KW-1185">Reference proteome</keyword>
<evidence type="ECO:0000256" key="2">
    <source>
        <dbReference type="SAM" id="Phobius"/>
    </source>
</evidence>
<feature type="compositionally biased region" description="Low complexity" evidence="1">
    <location>
        <begin position="20"/>
        <end position="35"/>
    </location>
</feature>
<evidence type="ECO:0000313" key="5">
    <source>
        <dbReference type="Proteomes" id="UP001596174"/>
    </source>
</evidence>
<dbReference type="PROSITE" id="PS50835">
    <property type="entry name" value="IG_LIKE"/>
    <property type="match status" value="1"/>
</dbReference>
<protein>
    <recommendedName>
        <fullName evidence="3">Ig-like domain-containing protein</fullName>
    </recommendedName>
</protein>
<dbReference type="RefSeq" id="WP_380589169.1">
    <property type="nucleotide sequence ID" value="NZ_JBHSQJ010000141.1"/>
</dbReference>
<organism evidence="4 5">
    <name type="scientific">Streptacidiphilus monticola</name>
    <dbReference type="NCBI Taxonomy" id="2161674"/>
    <lineage>
        <taxon>Bacteria</taxon>
        <taxon>Bacillati</taxon>
        <taxon>Actinomycetota</taxon>
        <taxon>Actinomycetes</taxon>
        <taxon>Kitasatosporales</taxon>
        <taxon>Streptomycetaceae</taxon>
        <taxon>Streptacidiphilus</taxon>
    </lineage>
</organism>
<keyword evidence="2" id="KW-0472">Membrane</keyword>
<dbReference type="EMBL" id="JBHSQJ010000141">
    <property type="protein sequence ID" value="MFC5911005.1"/>
    <property type="molecule type" value="Genomic_DNA"/>
</dbReference>
<name>A0ABW1GAT4_9ACTN</name>
<comment type="caution">
    <text evidence="4">The sequence shown here is derived from an EMBL/GenBank/DDBJ whole genome shotgun (WGS) entry which is preliminary data.</text>
</comment>
<accession>A0ABW1GAT4</accession>
<gene>
    <name evidence="4" type="ORF">ACFP3V_27845</name>
</gene>
<evidence type="ECO:0000313" key="4">
    <source>
        <dbReference type="EMBL" id="MFC5911005.1"/>
    </source>
</evidence>
<feature type="transmembrane region" description="Helical" evidence="2">
    <location>
        <begin position="127"/>
        <end position="145"/>
    </location>
</feature>
<sequence length="252" mass="25840">MTEPQDAVPTEGTIRLGKNSASPPQDAPSAPTQPTVQLRMPAAGHEETVVVAAAVPAPAEGPEQASAPGLEAVGEAAPAAGPESLIRFGPGVPDPKTARTIAVWQGKAAPAAAPAPERASAPKGNRGWWVLALLLVLAVVGWLLWSRLGPKLAVEGVAVTASPSQLACDSAEFLVGTVRTNGHAGTLQFRWLRSDGTDSGPLTQDVRAGQRSVQLPLRWTVQGKGSFHGTATLKVTAPGTAEGAASFDYSCK</sequence>